<dbReference type="Gene3D" id="3.40.50.620">
    <property type="entry name" value="HUPs"/>
    <property type="match status" value="1"/>
</dbReference>
<dbReference type="EMBL" id="NBYN01000022">
    <property type="protein sequence ID" value="OSO93806.1"/>
    <property type="molecule type" value="Genomic_DNA"/>
</dbReference>
<dbReference type="Pfam" id="PF00733">
    <property type="entry name" value="Asn_synthase"/>
    <property type="match status" value="1"/>
</dbReference>
<comment type="catalytic activity">
    <reaction evidence="4">
        <text>L-aspartate + L-glutamine + ATP + H2O = L-asparagine + L-glutamate + AMP + diphosphate + H(+)</text>
        <dbReference type="Rhea" id="RHEA:12228"/>
        <dbReference type="ChEBI" id="CHEBI:15377"/>
        <dbReference type="ChEBI" id="CHEBI:15378"/>
        <dbReference type="ChEBI" id="CHEBI:29985"/>
        <dbReference type="ChEBI" id="CHEBI:29991"/>
        <dbReference type="ChEBI" id="CHEBI:30616"/>
        <dbReference type="ChEBI" id="CHEBI:33019"/>
        <dbReference type="ChEBI" id="CHEBI:58048"/>
        <dbReference type="ChEBI" id="CHEBI:58359"/>
        <dbReference type="ChEBI" id="CHEBI:456215"/>
        <dbReference type="EC" id="6.3.5.4"/>
    </reaction>
</comment>
<evidence type="ECO:0000313" key="6">
    <source>
        <dbReference type="EMBL" id="OSO93806.1"/>
    </source>
</evidence>
<evidence type="ECO:0000256" key="3">
    <source>
        <dbReference type="ARBA" id="ARBA00022888"/>
    </source>
</evidence>
<dbReference type="Gene3D" id="3.60.20.10">
    <property type="entry name" value="Glutamine Phosphoribosylpyrophosphate, subunit 1, domain 1"/>
    <property type="match status" value="1"/>
</dbReference>
<name>A0A1X4G9K5_9CYAN</name>
<dbReference type="SUPFAM" id="SSF56235">
    <property type="entry name" value="N-terminal nucleophile aminohydrolases (Ntn hydrolases)"/>
    <property type="match status" value="1"/>
</dbReference>
<feature type="domain" description="Asparagine synthetase" evidence="5">
    <location>
        <begin position="212"/>
        <end position="567"/>
    </location>
</feature>
<protein>
    <recommendedName>
        <fullName evidence="2">asparagine synthase (glutamine-hydrolyzing)</fullName>
        <ecNumber evidence="2">6.3.5.4</ecNumber>
    </recommendedName>
</protein>
<dbReference type="CDD" id="cd01991">
    <property type="entry name" value="Asn_synthase_B_C"/>
    <property type="match status" value="1"/>
</dbReference>
<organism evidence="6 7">
    <name type="scientific">Cylindrospermopsis raciborskii CENA303</name>
    <dbReference type="NCBI Taxonomy" id="1170769"/>
    <lineage>
        <taxon>Bacteria</taxon>
        <taxon>Bacillati</taxon>
        <taxon>Cyanobacteriota</taxon>
        <taxon>Cyanophyceae</taxon>
        <taxon>Nostocales</taxon>
        <taxon>Aphanizomenonaceae</taxon>
        <taxon>Cylindrospermopsis</taxon>
    </lineage>
</organism>
<evidence type="ECO:0000259" key="5">
    <source>
        <dbReference type="Pfam" id="PF00733"/>
    </source>
</evidence>
<evidence type="ECO:0000256" key="1">
    <source>
        <dbReference type="ARBA" id="ARBA00005187"/>
    </source>
</evidence>
<dbReference type="GO" id="GO:0005829">
    <property type="term" value="C:cytosol"/>
    <property type="evidence" value="ECO:0007669"/>
    <property type="project" value="TreeGrafter"/>
</dbReference>
<dbReference type="InterPro" id="IPR029055">
    <property type="entry name" value="Ntn_hydrolases_N"/>
</dbReference>
<proteinExistence type="predicted"/>
<evidence type="ECO:0000256" key="4">
    <source>
        <dbReference type="ARBA" id="ARBA00048741"/>
    </source>
</evidence>
<sequence length="611" mass="69615">MNRESLKEGSVNNHIIGYCSDKQQEKLTRKIQGRKKTIKNGKFICEVIDIGYKTVARRGKKTARGENIDHVIVSICAGRIGNADIWVKWEHNKLILGREIFGRVPLFWTCTKDVIWFSSQLQLLLQILDKWEIYLPSLYSYCCFSYITNPLMPVEGVFSVIAGQEIVFSLDNHFNEAGNIPPKINSPQVRTTYQWRENPEKITDETVAIYQLQNLLKNAIENQVQDLNHEPVGVFLSGGLDSSIVAALLVESGVKVRAYALDFGEFGTSEYPYAQKVAEFLNIPLVKVDVSPKNIKKAIIPTVKALDLPFGDGVTVPLYLINQIASQETQIVFNGEGGDQLFAGWTNKPLIAAGVYQNQYSQHPENASFIQQYLHTFHRLWGYESKVYQAETYDQIRQLNAQEWLLDALDSHFCPSLLHRLRRANLMLKGSQNIHPRATAISFANGLNVRSPFCDLALAEWTFQLSGELCLQGACEKYILKRAVENWLPAEIVWRQKRGMGVPLTSWCLNDLWYDLGNWLNPGILGEENIFYPDIGIKVITGKLGGNIHGRRIGEILWLLIMWQLWYTHVFGVNPTATSSKKSSNHPFLLPYWLWKGYRKFTENLMESLPV</sequence>
<dbReference type="EC" id="6.3.5.4" evidence="2"/>
<gene>
    <name evidence="6" type="ORF">B7O87_05330</name>
</gene>
<dbReference type="SUPFAM" id="SSF52402">
    <property type="entry name" value="Adenine nucleotide alpha hydrolases-like"/>
    <property type="match status" value="1"/>
</dbReference>
<dbReference type="Proteomes" id="UP000192997">
    <property type="component" value="Unassembled WGS sequence"/>
</dbReference>
<comment type="caution">
    <text evidence="6">The sequence shown here is derived from an EMBL/GenBank/DDBJ whole genome shotgun (WGS) entry which is preliminary data.</text>
</comment>
<dbReference type="InterPro" id="IPR014729">
    <property type="entry name" value="Rossmann-like_a/b/a_fold"/>
</dbReference>
<reference evidence="7" key="1">
    <citation type="submission" date="2017-04" db="EMBL/GenBank/DDBJ databases">
        <authorList>
            <person name="Abreu V.A."/>
            <person name="Popin R.V."/>
            <person name="Rigonato J."/>
            <person name="Andreote A.P."/>
            <person name="Schaker P.C."/>
            <person name="Hoff-Risseti C."/>
            <person name="Alvarenga D.O."/>
            <person name="Varani A.M."/>
            <person name="Fiore M.F."/>
        </authorList>
    </citation>
    <scope>NUCLEOTIDE SEQUENCE [LARGE SCALE GENOMIC DNA]</scope>
    <source>
        <strain evidence="7">CENA303</strain>
    </source>
</reference>
<comment type="pathway">
    <text evidence="1">Amino-acid biosynthesis; L-asparagine biosynthesis; L-asparagine from L-aspartate (L-Gln route): step 1/1.</text>
</comment>
<accession>A0A1X4G9K5</accession>
<dbReference type="RefSeq" id="WP_009342346.1">
    <property type="nucleotide sequence ID" value="NZ_NBYN01000022.1"/>
</dbReference>
<keyword evidence="3" id="KW-0028">Amino-acid biosynthesis</keyword>
<dbReference type="GO" id="GO:0006529">
    <property type="term" value="P:asparagine biosynthetic process"/>
    <property type="evidence" value="ECO:0007669"/>
    <property type="project" value="UniProtKB-KW"/>
</dbReference>
<dbReference type="InterPro" id="IPR001962">
    <property type="entry name" value="Asn_synthase"/>
</dbReference>
<dbReference type="AlphaFoldDB" id="A0A1X4G9K5"/>
<keyword evidence="3" id="KW-0061">Asparagine biosynthesis</keyword>
<dbReference type="PANTHER" id="PTHR43284">
    <property type="entry name" value="ASPARAGINE SYNTHETASE (GLUTAMINE-HYDROLYZING)"/>
    <property type="match status" value="1"/>
</dbReference>
<evidence type="ECO:0000256" key="2">
    <source>
        <dbReference type="ARBA" id="ARBA00012737"/>
    </source>
</evidence>
<dbReference type="GO" id="GO:0004066">
    <property type="term" value="F:asparagine synthase (glutamine-hydrolyzing) activity"/>
    <property type="evidence" value="ECO:0007669"/>
    <property type="project" value="UniProtKB-EC"/>
</dbReference>
<dbReference type="PANTHER" id="PTHR43284:SF1">
    <property type="entry name" value="ASPARAGINE SYNTHETASE"/>
    <property type="match status" value="1"/>
</dbReference>
<dbReference type="InterPro" id="IPR051786">
    <property type="entry name" value="ASN_synthetase/amidase"/>
</dbReference>
<evidence type="ECO:0000313" key="7">
    <source>
        <dbReference type="Proteomes" id="UP000192997"/>
    </source>
</evidence>